<evidence type="ECO:0000313" key="2">
    <source>
        <dbReference type="Proteomes" id="UP000030106"/>
    </source>
</evidence>
<dbReference type="HOGENOM" id="CLU_933792_0_0_1"/>
<accession>A0A0A2VPG6</accession>
<proteinExistence type="predicted"/>
<sequence length="298" mass="30782">MAVKPSSLRSKLTTLANITDVKDALLGDAAAAQRRPQQPGRLEHVLHGQRPRAPVDAHGLLAARVLEDFDRVKRVGVHGGKGGAREVGANGDEAEVKGPAQVPNLAKLRAARQRGVLGAVVVGAGGQAPRDAAVARVAAEPDGAAARGHGPRAPQRRVLVEERARRGVLAGKAGDAGGDCIRAGIMMIISSSVTAVDAAAAAAAARADFIHRQLRVVPPVQLSDLKQAAAAKPRLEAEPDEELGLGLVLLNLEHRRVREVVVVGVADDDGVDDGQVAEVAGLGRTGSNSTRRPEGNST</sequence>
<protein>
    <submittedName>
        <fullName evidence="1">Uncharacterized protein</fullName>
    </submittedName>
</protein>
<dbReference type="EMBL" id="ANFO01000403">
    <property type="protein sequence ID" value="KGQ09786.1"/>
    <property type="molecule type" value="Genomic_DNA"/>
</dbReference>
<dbReference type="Proteomes" id="UP000030106">
    <property type="component" value="Unassembled WGS sequence"/>
</dbReference>
<comment type="caution">
    <text evidence="1">The sequence shown here is derived from an EMBL/GenBank/DDBJ whole genome shotgun (WGS) entry which is preliminary data.</text>
</comment>
<dbReference type="AlphaFoldDB" id="A0A0A2VPG6"/>
<organism evidence="1 2">
    <name type="scientific">Beauveria bassiana D1-5</name>
    <dbReference type="NCBI Taxonomy" id="1245745"/>
    <lineage>
        <taxon>Eukaryota</taxon>
        <taxon>Fungi</taxon>
        <taxon>Dikarya</taxon>
        <taxon>Ascomycota</taxon>
        <taxon>Pezizomycotina</taxon>
        <taxon>Sordariomycetes</taxon>
        <taxon>Hypocreomycetidae</taxon>
        <taxon>Hypocreales</taxon>
        <taxon>Cordycipitaceae</taxon>
        <taxon>Beauveria</taxon>
    </lineage>
</organism>
<gene>
    <name evidence="1" type="ORF">BBAD15_g4889</name>
</gene>
<reference evidence="1 2" key="1">
    <citation type="submission" date="2012-10" db="EMBL/GenBank/DDBJ databases">
        <title>Genome sequencing and analysis of entomopathogenic fungi Beauveria bassiana D1-5.</title>
        <authorList>
            <person name="Li Q."/>
            <person name="Wang L."/>
            <person name="Zhang Z."/>
            <person name="Wang Q."/>
            <person name="Ren J."/>
            <person name="Wang M."/>
            <person name="Xu W."/>
            <person name="Wang J."/>
            <person name="Lu Y."/>
            <person name="Du Q."/>
            <person name="Sun Z."/>
        </authorList>
    </citation>
    <scope>NUCLEOTIDE SEQUENCE [LARGE SCALE GENOMIC DNA]</scope>
    <source>
        <strain evidence="1 2">D1-5</strain>
    </source>
</reference>
<evidence type="ECO:0000313" key="1">
    <source>
        <dbReference type="EMBL" id="KGQ09786.1"/>
    </source>
</evidence>
<name>A0A0A2VPG6_BEABA</name>